<reference evidence="1 2" key="2">
    <citation type="journal article" date="2022" name="Mol. Ecol. Resour.">
        <title>The genomes of chicory, endive, great burdock and yacon provide insights into Asteraceae paleo-polyploidization history and plant inulin production.</title>
        <authorList>
            <person name="Fan W."/>
            <person name="Wang S."/>
            <person name="Wang H."/>
            <person name="Wang A."/>
            <person name="Jiang F."/>
            <person name="Liu H."/>
            <person name="Zhao H."/>
            <person name="Xu D."/>
            <person name="Zhang Y."/>
        </authorList>
    </citation>
    <scope>NUCLEOTIDE SEQUENCE [LARGE SCALE GENOMIC DNA]</scope>
    <source>
        <strain evidence="2">cv. Yunnan</strain>
        <tissue evidence="1">Leaves</tissue>
    </source>
</reference>
<reference evidence="2" key="1">
    <citation type="journal article" date="2022" name="Mol. Ecol. Resour.">
        <title>The genomes of chicory, endive, great burdock and yacon provide insights into Asteraceae palaeo-polyploidization history and plant inulin production.</title>
        <authorList>
            <person name="Fan W."/>
            <person name="Wang S."/>
            <person name="Wang H."/>
            <person name="Wang A."/>
            <person name="Jiang F."/>
            <person name="Liu H."/>
            <person name="Zhao H."/>
            <person name="Xu D."/>
            <person name="Zhang Y."/>
        </authorList>
    </citation>
    <scope>NUCLEOTIDE SEQUENCE [LARGE SCALE GENOMIC DNA]</scope>
    <source>
        <strain evidence="2">cv. Yunnan</strain>
    </source>
</reference>
<comment type="caution">
    <text evidence="1">The sequence shown here is derived from an EMBL/GenBank/DDBJ whole genome shotgun (WGS) entry which is preliminary data.</text>
</comment>
<sequence length="82" mass="9611">MIISSFPLKKNDSRSLEELRKAPSRDATLDKLQRLSDMLKNCNLNANSDRWCWKWDTSGPKHADLGDFLIRAIRNRTIDQYM</sequence>
<evidence type="ECO:0000313" key="2">
    <source>
        <dbReference type="Proteomes" id="UP001056120"/>
    </source>
</evidence>
<dbReference type="Proteomes" id="UP001056120">
    <property type="component" value="Linkage Group LG11"/>
</dbReference>
<dbReference type="EMBL" id="CM042028">
    <property type="protein sequence ID" value="KAI3798617.1"/>
    <property type="molecule type" value="Genomic_DNA"/>
</dbReference>
<keyword evidence="2" id="KW-1185">Reference proteome</keyword>
<gene>
    <name evidence="1" type="ORF">L1987_33895</name>
</gene>
<organism evidence="1 2">
    <name type="scientific">Smallanthus sonchifolius</name>
    <dbReference type="NCBI Taxonomy" id="185202"/>
    <lineage>
        <taxon>Eukaryota</taxon>
        <taxon>Viridiplantae</taxon>
        <taxon>Streptophyta</taxon>
        <taxon>Embryophyta</taxon>
        <taxon>Tracheophyta</taxon>
        <taxon>Spermatophyta</taxon>
        <taxon>Magnoliopsida</taxon>
        <taxon>eudicotyledons</taxon>
        <taxon>Gunneridae</taxon>
        <taxon>Pentapetalae</taxon>
        <taxon>asterids</taxon>
        <taxon>campanulids</taxon>
        <taxon>Asterales</taxon>
        <taxon>Asteraceae</taxon>
        <taxon>Asteroideae</taxon>
        <taxon>Heliantheae alliance</taxon>
        <taxon>Millerieae</taxon>
        <taxon>Smallanthus</taxon>
    </lineage>
</organism>
<proteinExistence type="predicted"/>
<protein>
    <submittedName>
        <fullName evidence="1">Uncharacterized protein</fullName>
    </submittedName>
</protein>
<evidence type="ECO:0000313" key="1">
    <source>
        <dbReference type="EMBL" id="KAI3798617.1"/>
    </source>
</evidence>
<accession>A0ACB9HSR0</accession>
<name>A0ACB9HSR0_9ASTR</name>